<dbReference type="Proteomes" id="UP000436522">
    <property type="component" value="Unassembled WGS sequence"/>
</dbReference>
<keyword evidence="4" id="KW-1185">Reference proteome</keyword>
<dbReference type="InterPro" id="IPR010269">
    <property type="entry name" value="T6SS_TssC-like"/>
</dbReference>
<comment type="caution">
    <text evidence="3">The sequence shown here is derived from an EMBL/GenBank/DDBJ whole genome shotgun (WGS) entry which is preliminary data.</text>
</comment>
<feature type="domain" description="TssC1 C-terminal" evidence="2">
    <location>
        <begin position="351"/>
        <end position="460"/>
    </location>
</feature>
<dbReference type="EMBL" id="BLIV01000005">
    <property type="protein sequence ID" value="GFE50911.1"/>
    <property type="molecule type" value="Genomic_DNA"/>
</dbReference>
<organism evidence="3 4">
    <name type="scientific">Roseobacter cerasinus</name>
    <dbReference type="NCBI Taxonomy" id="2602289"/>
    <lineage>
        <taxon>Bacteria</taxon>
        <taxon>Pseudomonadati</taxon>
        <taxon>Pseudomonadota</taxon>
        <taxon>Alphaproteobacteria</taxon>
        <taxon>Rhodobacterales</taxon>
        <taxon>Roseobacteraceae</taxon>
        <taxon>Roseobacter</taxon>
    </lineage>
</organism>
<evidence type="ECO:0000259" key="1">
    <source>
        <dbReference type="Pfam" id="PF05943"/>
    </source>
</evidence>
<proteinExistence type="predicted"/>
<evidence type="ECO:0000259" key="2">
    <source>
        <dbReference type="Pfam" id="PF18945"/>
    </source>
</evidence>
<gene>
    <name evidence="3" type="primary">impD</name>
    <name evidence="3" type="ORF">So717_26640</name>
</gene>
<dbReference type="OrthoDB" id="9764000at2"/>
<dbReference type="PANTHER" id="PTHR35565">
    <property type="entry name" value="CYTOPLASMIC PROTEIN-RELATED"/>
    <property type="match status" value="1"/>
</dbReference>
<dbReference type="RefSeq" id="WP_159978139.1">
    <property type="nucleotide sequence ID" value="NZ_BLIV01000005.1"/>
</dbReference>
<dbReference type="AlphaFoldDB" id="A0A640VUZ7"/>
<dbReference type="InterPro" id="IPR044031">
    <property type="entry name" value="TssC1_N"/>
</dbReference>
<dbReference type="Pfam" id="PF18945">
    <property type="entry name" value="VipB_2"/>
    <property type="match status" value="1"/>
</dbReference>
<name>A0A640VUZ7_9RHOB</name>
<dbReference type="Pfam" id="PF05943">
    <property type="entry name" value="VipB"/>
    <property type="match status" value="1"/>
</dbReference>
<protein>
    <submittedName>
        <fullName evidence="3">Type VI secretion protein</fullName>
    </submittedName>
</protein>
<accession>A0A640VUZ7</accession>
<evidence type="ECO:0000313" key="3">
    <source>
        <dbReference type="EMBL" id="GFE50911.1"/>
    </source>
</evidence>
<dbReference type="PANTHER" id="PTHR35565:SF3">
    <property type="entry name" value="TYPE VI SECRETION SYSTEM SHEATH PROTEIN TSSC1"/>
    <property type="match status" value="1"/>
</dbReference>
<evidence type="ECO:0000313" key="4">
    <source>
        <dbReference type="Proteomes" id="UP000436522"/>
    </source>
</evidence>
<dbReference type="NCBIfam" id="TIGR03355">
    <property type="entry name" value="VI_chp_2"/>
    <property type="match status" value="1"/>
</dbReference>
<reference evidence="3 4" key="1">
    <citation type="submission" date="2019-12" db="EMBL/GenBank/DDBJ databases">
        <title>Roseobacter cerasinus sp. nov., isolated from seawater around aquaculture.</title>
        <authorList>
            <person name="Muramatsu S."/>
            <person name="Takabe Y."/>
            <person name="Mori K."/>
            <person name="Takaichi S."/>
            <person name="Hanada S."/>
        </authorList>
    </citation>
    <scope>NUCLEOTIDE SEQUENCE [LARGE SCALE GENOMIC DNA]</scope>
    <source>
        <strain evidence="3 4">AI77</strain>
    </source>
</reference>
<dbReference type="InterPro" id="IPR044032">
    <property type="entry name" value="TssC1_C"/>
</dbReference>
<feature type="domain" description="TssC1 N-terminal" evidence="1">
    <location>
        <begin position="30"/>
        <end position="341"/>
    </location>
</feature>
<sequence length="472" mass="51696">MTAPVRDIGAVIDRDFGGDPAHRVLAARIDRLIIALDAALTQQVNEILHHPDFRAMEARWRALARLVDQAQSGPGRVLVRVLNVSWSALRRDLERAVDFDQSHIYQLIYDGEFGMPGGLPFGLIVGDYDVSATTDRKRGDQVETLGRLSRVAAAAFCPVILGAAPDLLGVDDFADIPAYADLTDVQTGARSLDDARRWDRLRQKDDTRFVGVVAPRVALRRAYRRYEITRTDGFTFDETAGRPLFVSGAFAFAATVMAAFHDSGWYAAIRGAFQDGSGGGRVPGFGAYDFGTDRHGLSAQAPVQTRFTSAQEDALIARGIVPLTALYLEPEAVFTANPSLHRPETYDSPVATENARLGAMLQYVLCASRFAHYLKVMMRDAVGTVADAQTIEHRLSDWLREYCLGNDDADQDLKAAYPLRNGSVSVAPVLGRPGIYAATVRLQPHFQLDDVSTSFHLISETSGQISPERITA</sequence>